<evidence type="ECO:0000313" key="1">
    <source>
        <dbReference type="EMBL" id="NRS92005.1"/>
    </source>
</evidence>
<protein>
    <recommendedName>
        <fullName evidence="3">Lipoprotein</fullName>
    </recommendedName>
</protein>
<accession>A0A8J8G9X5</accession>
<evidence type="ECO:0000313" key="2">
    <source>
        <dbReference type="Proteomes" id="UP000610746"/>
    </source>
</evidence>
<dbReference type="Proteomes" id="UP000610746">
    <property type="component" value="Unassembled WGS sequence"/>
</dbReference>
<name>A0A8J8G9X5_9FLAO</name>
<organism evidence="1 2">
    <name type="scientific">Frigoriflavimonas asaccharolytica</name>
    <dbReference type="NCBI Taxonomy" id="2735899"/>
    <lineage>
        <taxon>Bacteria</taxon>
        <taxon>Pseudomonadati</taxon>
        <taxon>Bacteroidota</taxon>
        <taxon>Flavobacteriia</taxon>
        <taxon>Flavobacteriales</taxon>
        <taxon>Weeksellaceae</taxon>
        <taxon>Frigoriflavimonas</taxon>
    </lineage>
</organism>
<dbReference type="AlphaFoldDB" id="A0A8J8G9X5"/>
<comment type="caution">
    <text evidence="1">The sequence shown here is derived from an EMBL/GenBank/DDBJ whole genome shotgun (WGS) entry which is preliminary data.</text>
</comment>
<reference evidence="1" key="1">
    <citation type="submission" date="2020-05" db="EMBL/GenBank/DDBJ databases">
        <title>Genomic Encyclopedia of Type Strains, Phase IV (KMG-V): Genome sequencing to study the core and pangenomes of soil and plant-associated prokaryotes.</title>
        <authorList>
            <person name="Whitman W."/>
        </authorList>
    </citation>
    <scope>NUCLEOTIDE SEQUENCE</scope>
    <source>
        <strain evidence="1">16F</strain>
    </source>
</reference>
<evidence type="ECO:0008006" key="3">
    <source>
        <dbReference type="Google" id="ProtNLM"/>
    </source>
</evidence>
<proteinExistence type="predicted"/>
<keyword evidence="2" id="KW-1185">Reference proteome</keyword>
<gene>
    <name evidence="1" type="ORF">HNQ03_001072</name>
</gene>
<dbReference type="PROSITE" id="PS51257">
    <property type="entry name" value="PROKAR_LIPOPROTEIN"/>
    <property type="match status" value="1"/>
</dbReference>
<dbReference type="RefSeq" id="WP_173778625.1">
    <property type="nucleotide sequence ID" value="NZ_JABSNO010000006.1"/>
</dbReference>
<dbReference type="EMBL" id="JABSNO010000006">
    <property type="protein sequence ID" value="NRS92005.1"/>
    <property type="molecule type" value="Genomic_DNA"/>
</dbReference>
<sequence length="196" mass="22566">MKNTILLLFFFLVFSSCQKIEEKISQTVDETTQKVKDKSNKIIQEKFDDKINETIKNLTNSEDIAFSKVFQNNTLQTLDSIKGKSLVLPTGSKVIIFKYKMEKKTLLEFLQSQPSTDNANSDKIAKKIDGQEILAKLKMAESFLPKELTDNPVFQSNKDNKSLEFFRLNRIPLQSTLIYNPKDSTFFHLVDAKIEK</sequence>